<evidence type="ECO:0008006" key="4">
    <source>
        <dbReference type="Google" id="ProtNLM"/>
    </source>
</evidence>
<reference evidence="2 3" key="1">
    <citation type="submission" date="2018-08" db="EMBL/GenBank/DDBJ databases">
        <title>A genome reference for cultivated species of the human gut microbiota.</title>
        <authorList>
            <person name="Zou Y."/>
            <person name="Xue W."/>
            <person name="Luo G."/>
        </authorList>
    </citation>
    <scope>NUCLEOTIDE SEQUENCE [LARGE SCALE GENOMIC DNA]</scope>
    <source>
        <strain evidence="2 3">AM43-2</strain>
    </source>
</reference>
<gene>
    <name evidence="2" type="ORF">DW929_11215</name>
</gene>
<dbReference type="EMBL" id="QSFO01000016">
    <property type="protein sequence ID" value="RHA52329.1"/>
    <property type="molecule type" value="Genomic_DNA"/>
</dbReference>
<keyword evidence="1" id="KW-0812">Transmembrane</keyword>
<keyword evidence="1" id="KW-0472">Membrane</keyword>
<name>A0A413RVF7_9FIRM</name>
<organism evidence="2 3">
    <name type="scientific">Eubacterium ventriosum</name>
    <dbReference type="NCBI Taxonomy" id="39496"/>
    <lineage>
        <taxon>Bacteria</taxon>
        <taxon>Bacillati</taxon>
        <taxon>Bacillota</taxon>
        <taxon>Clostridia</taxon>
        <taxon>Eubacteriales</taxon>
        <taxon>Eubacteriaceae</taxon>
        <taxon>Eubacterium</taxon>
    </lineage>
</organism>
<evidence type="ECO:0000313" key="3">
    <source>
        <dbReference type="Proteomes" id="UP000284598"/>
    </source>
</evidence>
<evidence type="ECO:0000313" key="2">
    <source>
        <dbReference type="EMBL" id="RHA52329.1"/>
    </source>
</evidence>
<dbReference type="Proteomes" id="UP000284598">
    <property type="component" value="Unassembled WGS sequence"/>
</dbReference>
<proteinExistence type="predicted"/>
<keyword evidence="1" id="KW-1133">Transmembrane helix</keyword>
<accession>A0A413RVF7</accession>
<evidence type="ECO:0000256" key="1">
    <source>
        <dbReference type="SAM" id="Phobius"/>
    </source>
</evidence>
<feature type="transmembrane region" description="Helical" evidence="1">
    <location>
        <begin position="21"/>
        <end position="41"/>
    </location>
</feature>
<comment type="caution">
    <text evidence="2">The sequence shown here is derived from an EMBL/GenBank/DDBJ whole genome shotgun (WGS) entry which is preliminary data.</text>
</comment>
<dbReference type="AlphaFoldDB" id="A0A413RVF7"/>
<sequence>MGMKKIRELLKLRKQDDFVKIIFIYIIISIAMIVTILINGLNMYKTIYTSKEYVLTSAKEISDNGYENLKKIKNISSVSKQKTESISFGGESFFQCVKVSTKYMKEVFGVKNESGMSCFYVSRKVIDEMKNNPAEVFGENDDNETKSEKIQENKKTEINYKTEEEEGWKTAAAILLNNSLINDEEVILMPVSDAELSEQINEVRVLVSTQDISGIFEKEVEQKQYSFADNDSLKQVQNESNILLLKIKYEIAIAVLCISMCIFSIKRVKNQFKYEKRFLEK</sequence>
<protein>
    <recommendedName>
        <fullName evidence="4">ABC transporter permease</fullName>
    </recommendedName>
</protein>